<dbReference type="AlphaFoldDB" id="A0A9P7K073"/>
<dbReference type="Proteomes" id="UP000823399">
    <property type="component" value="Unassembled WGS sequence"/>
</dbReference>
<accession>A0A9P7K073</accession>
<evidence type="ECO:0000313" key="2">
    <source>
        <dbReference type="EMBL" id="KAG2119927.1"/>
    </source>
</evidence>
<proteinExistence type="predicted"/>
<dbReference type="OrthoDB" id="2661011at2759"/>
<feature type="region of interest" description="Disordered" evidence="1">
    <location>
        <begin position="235"/>
        <end position="263"/>
    </location>
</feature>
<gene>
    <name evidence="2" type="ORF">F5147DRAFT_647789</name>
</gene>
<dbReference type="GeneID" id="64695496"/>
<feature type="compositionally biased region" description="Basic residues" evidence="1">
    <location>
        <begin position="83"/>
        <end position="97"/>
    </location>
</feature>
<dbReference type="RefSeq" id="XP_041299753.1">
    <property type="nucleotide sequence ID" value="XM_041433237.1"/>
</dbReference>
<evidence type="ECO:0000313" key="3">
    <source>
        <dbReference type="Proteomes" id="UP000823399"/>
    </source>
</evidence>
<organism evidence="2 3">
    <name type="scientific">Suillus discolor</name>
    <dbReference type="NCBI Taxonomy" id="1912936"/>
    <lineage>
        <taxon>Eukaryota</taxon>
        <taxon>Fungi</taxon>
        <taxon>Dikarya</taxon>
        <taxon>Basidiomycota</taxon>
        <taxon>Agaricomycotina</taxon>
        <taxon>Agaricomycetes</taxon>
        <taxon>Agaricomycetidae</taxon>
        <taxon>Boletales</taxon>
        <taxon>Suillineae</taxon>
        <taxon>Suillaceae</taxon>
        <taxon>Suillus</taxon>
    </lineage>
</organism>
<keyword evidence="3" id="KW-1185">Reference proteome</keyword>
<feature type="compositionally biased region" description="Basic and acidic residues" evidence="1">
    <location>
        <begin position="1"/>
        <end position="13"/>
    </location>
</feature>
<evidence type="ECO:0000256" key="1">
    <source>
        <dbReference type="SAM" id="MobiDB-lite"/>
    </source>
</evidence>
<protein>
    <submittedName>
        <fullName evidence="2">Uncharacterized protein</fullName>
    </submittedName>
</protein>
<feature type="region of interest" description="Disordered" evidence="1">
    <location>
        <begin position="71"/>
        <end position="131"/>
    </location>
</feature>
<feature type="region of interest" description="Disordered" evidence="1">
    <location>
        <begin position="1"/>
        <end position="52"/>
    </location>
</feature>
<reference evidence="2" key="1">
    <citation type="journal article" date="2020" name="New Phytol.">
        <title>Comparative genomics reveals dynamic genome evolution in host specialist ectomycorrhizal fungi.</title>
        <authorList>
            <person name="Lofgren L.A."/>
            <person name="Nguyen N.H."/>
            <person name="Vilgalys R."/>
            <person name="Ruytinx J."/>
            <person name="Liao H.L."/>
            <person name="Branco S."/>
            <person name="Kuo A."/>
            <person name="LaButti K."/>
            <person name="Lipzen A."/>
            <person name="Andreopoulos W."/>
            <person name="Pangilinan J."/>
            <person name="Riley R."/>
            <person name="Hundley H."/>
            <person name="Na H."/>
            <person name="Barry K."/>
            <person name="Grigoriev I.V."/>
            <person name="Stajich J.E."/>
            <person name="Kennedy P.G."/>
        </authorList>
    </citation>
    <scope>NUCLEOTIDE SEQUENCE</scope>
    <source>
        <strain evidence="2">FC423</strain>
    </source>
</reference>
<name>A0A9P7K073_9AGAM</name>
<comment type="caution">
    <text evidence="2">The sequence shown here is derived from an EMBL/GenBank/DDBJ whole genome shotgun (WGS) entry which is preliminary data.</text>
</comment>
<sequence length="754" mass="82654">MSDITEGIRTRRDNKFKHLGLPDLPVQGRVPRRSKAQKAEDDKNLEEARQAQERAAVEGLQWLAAMQMEMEEAEEQGVATKPKPVKPRARPVKKKVVPAKPAGTDIEDQEESSQDTNIEDGTKKKNQRAVKTSLKDAINNARGSLTGKVELIQGPRVGDKKGKSSTATTNPKFSLIKRVDGWISDISPDATELLKTSSASKTRTTASALSLAHGPPSSALSSSCATSVLAITTKSSKSKAPPALANASDTPKALVGGFDDESDDSQERLDAFIQKTKGKQSSLRITSDAMPEDVLSSTEDLQDIDIDAPMDLDDALVDLEDNLFEGKDARMSKAVDSDSSLSDGILFRRSKKRKLADTKSSTLVLESTPYEDTSDVEVIDVPSGPVAMANTTKTAVRLTSSTAVAVSQSATTKMQPPAKKVKIEEDVDASTAQLTLTAPPGYWIEKQYKTRSSYRNYHLPPHCQDQRWPKQFLPTLYLWAGSQNDLWQFLDAPLVEALQSIYDVVYSEESDLDYKVTAQGSVFGVATQCLAEWRSNFGSTGLAIMMDFFTRNADTDPETLADALLEDFAFIYEDMENLDPMQAFQSPFMLQLFTTAHLHAILGHVEVPTLKTYVLSVVGMTGVIGICAASLERAIKRLRVNAIDIDVDTLDLGPAQMKRKLRPARNESLQRTPKTFNKATGKDSTTENAFSINNWGSVTASYVVAIKAKGDDYMRTTTLTARKLLKKSGSVSLQKYFRTDDDGSEAVDIRAILW</sequence>
<feature type="region of interest" description="Disordered" evidence="1">
    <location>
        <begin position="149"/>
        <end position="169"/>
    </location>
</feature>
<dbReference type="EMBL" id="JABBWM010000002">
    <property type="protein sequence ID" value="KAG2119927.1"/>
    <property type="molecule type" value="Genomic_DNA"/>
</dbReference>
<feature type="compositionally biased region" description="Basic and acidic residues" evidence="1">
    <location>
        <begin position="37"/>
        <end position="52"/>
    </location>
</feature>